<dbReference type="SUPFAM" id="SSF53756">
    <property type="entry name" value="UDP-Glycosyltransferase/glycogen phosphorylase"/>
    <property type="match status" value="1"/>
</dbReference>
<feature type="domain" description="Glycosyl transferase family 1" evidence="2">
    <location>
        <begin position="174"/>
        <end position="327"/>
    </location>
</feature>
<dbReference type="EMBL" id="JACCBS010000001">
    <property type="protein sequence ID" value="NYE56950.1"/>
    <property type="molecule type" value="Genomic_DNA"/>
</dbReference>
<evidence type="ECO:0000313" key="5">
    <source>
        <dbReference type="Proteomes" id="UP000604066"/>
    </source>
</evidence>
<organism evidence="4 5">
    <name type="scientific">Carboxydothermus ferrireducens DSM 11255</name>
    <dbReference type="NCBI Taxonomy" id="1119529"/>
    <lineage>
        <taxon>Bacteria</taxon>
        <taxon>Bacillati</taxon>
        <taxon>Bacillota</taxon>
        <taxon>Clostridia</taxon>
        <taxon>Thermoanaerobacterales</taxon>
        <taxon>Thermoanaerobacteraceae</taxon>
        <taxon>Carboxydothermus</taxon>
    </lineage>
</organism>
<dbReference type="Gene3D" id="3.40.50.2000">
    <property type="entry name" value="Glycogen Phosphorylase B"/>
    <property type="match status" value="2"/>
</dbReference>
<accession>A0ABX2RAR8</accession>
<dbReference type="PANTHER" id="PTHR46401:SF2">
    <property type="entry name" value="GLYCOSYLTRANSFERASE WBBK-RELATED"/>
    <property type="match status" value="1"/>
</dbReference>
<evidence type="ECO:0000259" key="2">
    <source>
        <dbReference type="Pfam" id="PF00534"/>
    </source>
</evidence>
<sequence>MIQNNKQIYINSRYKTQIQTGVQRYASEIIKRISSKQFIELYPSKELPYGLGHLWEQFILPGKIRNNSLLWSPGGSGPIIYKNQVITMHDIAPVENPEWYNKYFAKWYKFLWPKLLKNAKHIISVSEFTKSRIINIYNVKPEKITVIHLGVDDKFFIDETKDEEKCEKVASKYNLPKQYLLMVSSPSPRKNIENIVKAYEKINRLINIPLVIVGKSGLSFAGKMNLDIQNNKNIIFTGYVDDEDLPYIYHNSAAFIYASLYEGFGLPVLEAMAAGTPVITSNLTSMPEIAGEFAYYVDPYDISSISEGILKVVSDINLRKKLINGGKIHAKNFSWNKTAAKTLEVLLKFA</sequence>
<name>A0ABX2RAR8_9THEO</name>
<dbReference type="Proteomes" id="UP000604066">
    <property type="component" value="Unassembled WGS sequence"/>
</dbReference>
<dbReference type="PANTHER" id="PTHR46401">
    <property type="entry name" value="GLYCOSYLTRANSFERASE WBBK-RELATED"/>
    <property type="match status" value="1"/>
</dbReference>
<proteinExistence type="predicted"/>
<dbReference type="RefSeq" id="WP_034542112.1">
    <property type="nucleotide sequence ID" value="NZ_ATYG01000043.1"/>
</dbReference>
<reference evidence="4 5" key="1">
    <citation type="submission" date="2020-07" db="EMBL/GenBank/DDBJ databases">
        <title>Genomic Encyclopedia of Type Strains, Phase III (KMG-III): the genomes of soil and plant-associated and newly described type strains.</title>
        <authorList>
            <person name="Whitman W."/>
        </authorList>
    </citation>
    <scope>NUCLEOTIDE SEQUENCE [LARGE SCALE GENOMIC DNA]</scope>
    <source>
        <strain evidence="4 5">DSM 11255</strain>
    </source>
</reference>
<dbReference type="InterPro" id="IPR028098">
    <property type="entry name" value="Glyco_trans_4-like_N"/>
</dbReference>
<protein>
    <submittedName>
        <fullName evidence="4">Glycosyltransferase involved in cell wall biosynthesis</fullName>
    </submittedName>
</protein>
<keyword evidence="1" id="KW-0808">Transferase</keyword>
<dbReference type="InterPro" id="IPR001296">
    <property type="entry name" value="Glyco_trans_1"/>
</dbReference>
<feature type="domain" description="Glycosyltransferase subfamily 4-like N-terminal" evidence="3">
    <location>
        <begin position="84"/>
        <end position="153"/>
    </location>
</feature>
<evidence type="ECO:0000259" key="3">
    <source>
        <dbReference type="Pfam" id="PF13439"/>
    </source>
</evidence>
<evidence type="ECO:0000313" key="4">
    <source>
        <dbReference type="EMBL" id="NYE56950.1"/>
    </source>
</evidence>
<gene>
    <name evidence="4" type="ORF">HDG70_000656</name>
</gene>
<evidence type="ECO:0000256" key="1">
    <source>
        <dbReference type="ARBA" id="ARBA00022679"/>
    </source>
</evidence>
<dbReference type="Pfam" id="PF00534">
    <property type="entry name" value="Glycos_transf_1"/>
    <property type="match status" value="1"/>
</dbReference>
<comment type="caution">
    <text evidence="4">The sequence shown here is derived from an EMBL/GenBank/DDBJ whole genome shotgun (WGS) entry which is preliminary data.</text>
</comment>
<dbReference type="Pfam" id="PF13439">
    <property type="entry name" value="Glyco_transf_4"/>
    <property type="match status" value="1"/>
</dbReference>
<dbReference type="CDD" id="cd03809">
    <property type="entry name" value="GT4_MtfB-like"/>
    <property type="match status" value="1"/>
</dbReference>
<keyword evidence="5" id="KW-1185">Reference proteome</keyword>